<evidence type="ECO:0000256" key="1">
    <source>
        <dbReference type="ARBA" id="ARBA00022737"/>
    </source>
</evidence>
<dbReference type="InterPro" id="IPR050230">
    <property type="entry name" value="CALM/Myosin/TropC-like"/>
</dbReference>
<protein>
    <submittedName>
        <fullName evidence="6">Probable calcium-binding protein CML29</fullName>
    </submittedName>
</protein>
<dbReference type="GO" id="GO:0005509">
    <property type="term" value="F:calcium ion binding"/>
    <property type="evidence" value="ECO:0007669"/>
    <property type="project" value="InterPro"/>
</dbReference>
<dbReference type="InterPro" id="IPR018247">
    <property type="entry name" value="EF_Hand_1_Ca_BS"/>
</dbReference>
<gene>
    <name evidence="6" type="primary">LOC103487564</name>
</gene>
<reference evidence="4" key="1">
    <citation type="submission" date="2023-03" db="UniProtKB">
        <authorList>
            <consortium name="EnsemblPlants"/>
        </authorList>
    </citation>
    <scope>IDENTIFICATION</scope>
</reference>
<sequence>MPKSILQYTHIPTLIQTMAQAGSLLVDTEALSHIFNLIEAFRAFDADNDGLISSAEVGGIVGSLGYNLSEEDVKMMMEEGDADKDGLLSMGEFLEMNAKNMEVGELGSYLKIALEALKADGDDLVSGEELYDVFVNLGLDVSLEDSMAIVASLDGDGDGAMFLHDFKLIVNSLH</sequence>
<dbReference type="KEGG" id="cmo:103487564"/>
<dbReference type="Proteomes" id="UP001652600">
    <property type="component" value="Chromosome 7"/>
</dbReference>
<evidence type="ECO:0000259" key="3">
    <source>
        <dbReference type="PROSITE" id="PS50222"/>
    </source>
</evidence>
<keyword evidence="5" id="KW-1185">Reference proteome</keyword>
<dbReference type="PROSITE" id="PS00018">
    <property type="entry name" value="EF_HAND_1"/>
    <property type="match status" value="2"/>
</dbReference>
<dbReference type="PANTHER" id="PTHR23048">
    <property type="entry name" value="MYOSIN LIGHT CHAIN 1, 3"/>
    <property type="match status" value="1"/>
</dbReference>
<evidence type="ECO:0000313" key="4">
    <source>
        <dbReference type="EnsemblPlants" id="MELO3C010454.2.1"/>
    </source>
</evidence>
<dbReference type="AlphaFoldDB" id="A0A1S3B9P7"/>
<dbReference type="Gramene" id="MELO3C010454.2.1">
    <property type="protein sequence ID" value="MELO3C010454.2.1"/>
    <property type="gene ID" value="MELO3C010454.2"/>
</dbReference>
<dbReference type="Pfam" id="PF13499">
    <property type="entry name" value="EF-hand_7"/>
    <property type="match status" value="1"/>
</dbReference>
<dbReference type="InterPro" id="IPR002048">
    <property type="entry name" value="EF_hand_dom"/>
</dbReference>
<dbReference type="PANTHER" id="PTHR23048:SF0">
    <property type="entry name" value="CALMODULIN LIKE 3"/>
    <property type="match status" value="1"/>
</dbReference>
<reference evidence="6" key="2">
    <citation type="submission" date="2025-05" db="UniProtKB">
        <authorList>
            <consortium name="RefSeq"/>
        </authorList>
    </citation>
    <scope>IDENTIFICATION</scope>
    <source>
        <tissue evidence="6">Stem</tissue>
    </source>
</reference>
<evidence type="ECO:0000313" key="6">
    <source>
        <dbReference type="RefSeq" id="XP_008444124.3"/>
    </source>
</evidence>
<dbReference type="GeneID" id="103487564"/>
<dbReference type="Gene3D" id="1.10.238.10">
    <property type="entry name" value="EF-hand"/>
    <property type="match status" value="1"/>
</dbReference>
<dbReference type="InterPro" id="IPR011992">
    <property type="entry name" value="EF-hand-dom_pair"/>
</dbReference>
<dbReference type="PROSITE" id="PS50222">
    <property type="entry name" value="EF_HAND_2"/>
    <property type="match status" value="2"/>
</dbReference>
<name>A0A1S3B9P7_CUCME</name>
<feature type="domain" description="EF-hand" evidence="3">
    <location>
        <begin position="32"/>
        <end position="67"/>
    </location>
</feature>
<dbReference type="CDD" id="cd00051">
    <property type="entry name" value="EFh"/>
    <property type="match status" value="1"/>
</dbReference>
<evidence type="ECO:0000313" key="5">
    <source>
        <dbReference type="Proteomes" id="UP001652600"/>
    </source>
</evidence>
<dbReference type="EnsemblPlants" id="MELO3C010454.2.1">
    <property type="protein sequence ID" value="MELO3C010454.2.1"/>
    <property type="gene ID" value="MELO3C010454.2"/>
</dbReference>
<dbReference type="SMART" id="SM00054">
    <property type="entry name" value="EFh"/>
    <property type="match status" value="2"/>
</dbReference>
<dbReference type="SUPFAM" id="SSF47473">
    <property type="entry name" value="EF-hand"/>
    <property type="match status" value="1"/>
</dbReference>
<feature type="domain" description="EF-hand" evidence="3">
    <location>
        <begin position="68"/>
        <end position="103"/>
    </location>
</feature>
<evidence type="ECO:0000256" key="2">
    <source>
        <dbReference type="ARBA" id="ARBA00022837"/>
    </source>
</evidence>
<dbReference type="RefSeq" id="XP_008444124.3">
    <property type="nucleotide sequence ID" value="XM_008445902.3"/>
</dbReference>
<proteinExistence type="predicted"/>
<dbReference type="GO" id="GO:0016460">
    <property type="term" value="C:myosin II complex"/>
    <property type="evidence" value="ECO:0007669"/>
    <property type="project" value="TreeGrafter"/>
</dbReference>
<dbReference type="eggNOG" id="KOG0027">
    <property type="taxonomic scope" value="Eukaryota"/>
</dbReference>
<keyword evidence="1" id="KW-0677">Repeat</keyword>
<organism evidence="5 6">
    <name type="scientific">Cucumis melo</name>
    <name type="common">Muskmelon</name>
    <dbReference type="NCBI Taxonomy" id="3656"/>
    <lineage>
        <taxon>Eukaryota</taxon>
        <taxon>Viridiplantae</taxon>
        <taxon>Streptophyta</taxon>
        <taxon>Embryophyta</taxon>
        <taxon>Tracheophyta</taxon>
        <taxon>Spermatophyta</taxon>
        <taxon>Magnoliopsida</taxon>
        <taxon>eudicotyledons</taxon>
        <taxon>Gunneridae</taxon>
        <taxon>Pentapetalae</taxon>
        <taxon>rosids</taxon>
        <taxon>fabids</taxon>
        <taxon>Cucurbitales</taxon>
        <taxon>Cucurbitaceae</taxon>
        <taxon>Benincaseae</taxon>
        <taxon>Cucumis</taxon>
    </lineage>
</organism>
<accession>A0A9I9CYA3</accession>
<keyword evidence="2" id="KW-0106">Calcium</keyword>
<accession>A0A1S3B9P7</accession>